<evidence type="ECO:0000259" key="1">
    <source>
        <dbReference type="PROSITE" id="PS51352"/>
    </source>
</evidence>
<dbReference type="InterPro" id="IPR013766">
    <property type="entry name" value="Thioredoxin_domain"/>
</dbReference>
<keyword evidence="3" id="KW-1185">Reference proteome</keyword>
<sequence length="185" mass="21531">MKFLKKHWKNILFVLFMLILLLPVTRKPIQVAIHKLIAFSPSVVAEENQEQLSTYNWQLQDTQGELHTFKKSKNRVVLINFWATWCPPCIAEMPDLQALYDDYGKKVDFYFITNDEPERIDAFFAKHAYNLPVYYSASSLPKPLNGYSLPTTYVIDKKGKIVIEKTGTANWNGEKMRNLLDNILK</sequence>
<dbReference type="Gene3D" id="3.40.30.10">
    <property type="entry name" value="Glutaredoxin"/>
    <property type="match status" value="1"/>
</dbReference>
<dbReference type="Pfam" id="PF08534">
    <property type="entry name" value="Redoxin"/>
    <property type="match status" value="1"/>
</dbReference>
<dbReference type="AlphaFoldDB" id="A0A507ZQ41"/>
<organism evidence="2 3">
    <name type="scientific">Haloflavibacter putidus</name>
    <dbReference type="NCBI Taxonomy" id="2576776"/>
    <lineage>
        <taxon>Bacteria</taxon>
        <taxon>Pseudomonadati</taxon>
        <taxon>Bacteroidota</taxon>
        <taxon>Flavobacteriia</taxon>
        <taxon>Flavobacteriales</taxon>
        <taxon>Flavobacteriaceae</taxon>
        <taxon>Haloflavibacter</taxon>
    </lineage>
</organism>
<dbReference type="EMBL" id="VIAR01000007">
    <property type="protein sequence ID" value="TQD38633.1"/>
    <property type="molecule type" value="Genomic_DNA"/>
</dbReference>
<dbReference type="InterPro" id="IPR013740">
    <property type="entry name" value="Redoxin"/>
</dbReference>
<dbReference type="SUPFAM" id="SSF52833">
    <property type="entry name" value="Thioredoxin-like"/>
    <property type="match status" value="1"/>
</dbReference>
<comment type="caution">
    <text evidence="2">The sequence shown here is derived from an EMBL/GenBank/DDBJ whole genome shotgun (WGS) entry which is preliminary data.</text>
</comment>
<protein>
    <submittedName>
        <fullName evidence="2">TlpA family protein disulfide reductase</fullName>
    </submittedName>
</protein>
<proteinExistence type="predicted"/>
<dbReference type="Proteomes" id="UP000317169">
    <property type="component" value="Unassembled WGS sequence"/>
</dbReference>
<evidence type="ECO:0000313" key="3">
    <source>
        <dbReference type="Proteomes" id="UP000317169"/>
    </source>
</evidence>
<dbReference type="OrthoDB" id="9815205at2"/>
<gene>
    <name evidence="2" type="ORF">FKR84_08260</name>
</gene>
<dbReference type="InterPro" id="IPR050553">
    <property type="entry name" value="Thioredoxin_ResA/DsbE_sf"/>
</dbReference>
<dbReference type="RefSeq" id="WP_141421828.1">
    <property type="nucleotide sequence ID" value="NZ_VIAR01000007.1"/>
</dbReference>
<dbReference type="PROSITE" id="PS51352">
    <property type="entry name" value="THIOREDOXIN_2"/>
    <property type="match status" value="1"/>
</dbReference>
<reference evidence="2 3" key="1">
    <citation type="submission" date="2019-06" db="EMBL/GenBank/DDBJ databases">
        <title>Flavibacter putida gen. nov., sp. nov., a novel marine bacterium of the family Flavobacteriaceae isolated from coastal seawater.</title>
        <authorList>
            <person name="Feng X."/>
        </authorList>
    </citation>
    <scope>NUCLEOTIDE SEQUENCE [LARGE SCALE GENOMIC DNA]</scope>
    <source>
        <strain evidence="2 3">PLHSN227</strain>
    </source>
</reference>
<accession>A0A507ZQ41</accession>
<dbReference type="PANTHER" id="PTHR42852">
    <property type="entry name" value="THIOL:DISULFIDE INTERCHANGE PROTEIN DSBE"/>
    <property type="match status" value="1"/>
</dbReference>
<dbReference type="InterPro" id="IPR036249">
    <property type="entry name" value="Thioredoxin-like_sf"/>
</dbReference>
<dbReference type="CDD" id="cd02966">
    <property type="entry name" value="TlpA_like_family"/>
    <property type="match status" value="1"/>
</dbReference>
<dbReference type="GO" id="GO:0016491">
    <property type="term" value="F:oxidoreductase activity"/>
    <property type="evidence" value="ECO:0007669"/>
    <property type="project" value="InterPro"/>
</dbReference>
<name>A0A507ZQ41_9FLAO</name>
<evidence type="ECO:0000313" key="2">
    <source>
        <dbReference type="EMBL" id="TQD38633.1"/>
    </source>
</evidence>
<feature type="domain" description="Thioredoxin" evidence="1">
    <location>
        <begin position="48"/>
        <end position="185"/>
    </location>
</feature>
<dbReference type="PANTHER" id="PTHR42852:SF17">
    <property type="entry name" value="THIOREDOXIN-LIKE PROTEIN HI_1115"/>
    <property type="match status" value="1"/>
</dbReference>